<evidence type="ECO:0000256" key="4">
    <source>
        <dbReference type="ARBA" id="ARBA00022989"/>
    </source>
</evidence>
<accession>A0AAD9IXV6</accession>
<evidence type="ECO:0000256" key="6">
    <source>
        <dbReference type="ARBA" id="ARBA00023136"/>
    </source>
</evidence>
<comment type="subcellular location">
    <subcellularLocation>
        <location evidence="1">Membrane</location>
        <topology evidence="1">Multi-pass membrane protein</topology>
    </subcellularLocation>
</comment>
<feature type="domain" description="Ionotropic glutamate receptor L-glutamate and glycine-binding" evidence="12">
    <location>
        <begin position="25"/>
        <end position="89"/>
    </location>
</feature>
<keyword evidence="6" id="KW-0472">Membrane</keyword>
<keyword evidence="9" id="KW-1071">Ligand-gated ion channel</keyword>
<evidence type="ECO:0000256" key="7">
    <source>
        <dbReference type="ARBA" id="ARBA00023170"/>
    </source>
</evidence>
<dbReference type="Pfam" id="PF10613">
    <property type="entry name" value="Lig_chan-Glu_bd"/>
    <property type="match status" value="1"/>
</dbReference>
<keyword evidence="8" id="KW-0325">Glycoprotein</keyword>
<dbReference type="SUPFAM" id="SSF53850">
    <property type="entry name" value="Periplasmic binding protein-like II"/>
    <property type="match status" value="1"/>
</dbReference>
<evidence type="ECO:0000313" key="14">
    <source>
        <dbReference type="Proteomes" id="UP001208570"/>
    </source>
</evidence>
<keyword evidence="4" id="KW-1133">Transmembrane helix</keyword>
<dbReference type="InterPro" id="IPR019594">
    <property type="entry name" value="Glu/Gly-bd"/>
</dbReference>
<dbReference type="GO" id="GO:0015276">
    <property type="term" value="F:ligand-gated monoatomic ion channel activity"/>
    <property type="evidence" value="ECO:0007669"/>
    <property type="project" value="InterPro"/>
</dbReference>
<evidence type="ECO:0000256" key="3">
    <source>
        <dbReference type="ARBA" id="ARBA00022692"/>
    </source>
</evidence>
<reference evidence="13" key="1">
    <citation type="journal article" date="2023" name="Mol. Biol. Evol.">
        <title>Third-Generation Sequencing Reveals the Adaptive Role of the Epigenome in Three Deep-Sea Polychaetes.</title>
        <authorList>
            <person name="Perez M."/>
            <person name="Aroh O."/>
            <person name="Sun Y."/>
            <person name="Lan Y."/>
            <person name="Juniper S.K."/>
            <person name="Young C.R."/>
            <person name="Angers B."/>
            <person name="Qian P.Y."/>
        </authorList>
    </citation>
    <scope>NUCLEOTIDE SEQUENCE</scope>
    <source>
        <strain evidence="13">P08H-3</strain>
    </source>
</reference>
<dbReference type="SMART" id="SM00079">
    <property type="entry name" value="PBPe"/>
    <property type="match status" value="1"/>
</dbReference>
<dbReference type="Proteomes" id="UP001208570">
    <property type="component" value="Unassembled WGS sequence"/>
</dbReference>
<keyword evidence="5" id="KW-0406">Ion transport</keyword>
<name>A0AAD9IXV6_9ANNE</name>
<proteinExistence type="predicted"/>
<keyword evidence="10" id="KW-0407">Ion channel</keyword>
<organism evidence="13 14">
    <name type="scientific">Paralvinella palmiformis</name>
    <dbReference type="NCBI Taxonomy" id="53620"/>
    <lineage>
        <taxon>Eukaryota</taxon>
        <taxon>Metazoa</taxon>
        <taxon>Spiralia</taxon>
        <taxon>Lophotrochozoa</taxon>
        <taxon>Annelida</taxon>
        <taxon>Polychaeta</taxon>
        <taxon>Sedentaria</taxon>
        <taxon>Canalipalpata</taxon>
        <taxon>Terebellida</taxon>
        <taxon>Terebelliformia</taxon>
        <taxon>Alvinellidae</taxon>
        <taxon>Paralvinella</taxon>
    </lineage>
</organism>
<dbReference type="AlphaFoldDB" id="A0AAD9IXV6"/>
<evidence type="ECO:0000259" key="12">
    <source>
        <dbReference type="SMART" id="SM00918"/>
    </source>
</evidence>
<evidence type="ECO:0000256" key="9">
    <source>
        <dbReference type="ARBA" id="ARBA00023286"/>
    </source>
</evidence>
<evidence type="ECO:0000256" key="1">
    <source>
        <dbReference type="ARBA" id="ARBA00004141"/>
    </source>
</evidence>
<dbReference type="EMBL" id="JAODUP010000937">
    <property type="protein sequence ID" value="KAK2142581.1"/>
    <property type="molecule type" value="Genomic_DNA"/>
</dbReference>
<keyword evidence="3" id="KW-0812">Transmembrane</keyword>
<evidence type="ECO:0000256" key="5">
    <source>
        <dbReference type="ARBA" id="ARBA00023065"/>
    </source>
</evidence>
<dbReference type="Gene3D" id="3.40.190.10">
    <property type="entry name" value="Periplasmic binding protein-like II"/>
    <property type="match status" value="2"/>
</dbReference>
<gene>
    <name evidence="13" type="ORF">LSH36_937g00000</name>
</gene>
<evidence type="ECO:0000256" key="2">
    <source>
        <dbReference type="ARBA" id="ARBA00022448"/>
    </source>
</evidence>
<comment type="caution">
    <text evidence="13">The sequence shown here is derived from an EMBL/GenBank/DDBJ whole genome shotgun (WGS) entry which is preliminary data.</text>
</comment>
<sequence length="325" mass="36842">MVSFKANIHYNWALFTYYATYQLEPYLMLNPDYHYGNGQTRFVGFIPDLLREISLLTGMNYVIMTSPSNSFGYKQSDGSWDGMVGELMRQEADVAAAPMYRTSHRSKVVDFSIPFLDVHATLLLRKPPSGVPIKIRSVSDLINQSEVKYGTLDRGILVRAFKHTNSTVLKLIWRNMLRYRPSVFTTSNEDGIARVRQDNYAFILPHPIGEYMTMREPCDLVTIDKFLIDRGYCLALSKGSELLTHFNLAIRTLIDNGKMRDLYRTWWTARGQCDSIKPHKIYGSAYVVGSTAAQMALSVSVLIVCVLLSLPSYLVDGRLLSSVTS</sequence>
<dbReference type="PANTHER" id="PTHR18966">
    <property type="entry name" value="IONOTROPIC GLUTAMATE RECEPTOR"/>
    <property type="match status" value="1"/>
</dbReference>
<evidence type="ECO:0000256" key="10">
    <source>
        <dbReference type="ARBA" id="ARBA00023303"/>
    </source>
</evidence>
<feature type="domain" description="Ionotropic glutamate receptor C-terminal" evidence="11">
    <location>
        <begin position="16"/>
        <end position="269"/>
    </location>
</feature>
<dbReference type="SMART" id="SM00918">
    <property type="entry name" value="Lig_chan-Glu_bd"/>
    <property type="match status" value="1"/>
</dbReference>
<keyword evidence="2" id="KW-0813">Transport</keyword>
<dbReference type="FunFam" id="3.40.190.10:FF:000024">
    <property type="entry name" value="Glutamate receptor, ionotropic, delta 1"/>
    <property type="match status" value="1"/>
</dbReference>
<evidence type="ECO:0000256" key="8">
    <source>
        <dbReference type="ARBA" id="ARBA00023180"/>
    </source>
</evidence>
<protein>
    <submittedName>
        <fullName evidence="13">Uncharacterized protein</fullName>
    </submittedName>
</protein>
<evidence type="ECO:0000259" key="11">
    <source>
        <dbReference type="SMART" id="SM00079"/>
    </source>
</evidence>
<evidence type="ECO:0000313" key="13">
    <source>
        <dbReference type="EMBL" id="KAK2142581.1"/>
    </source>
</evidence>
<dbReference type="InterPro" id="IPR001320">
    <property type="entry name" value="Iontro_rcpt_C"/>
</dbReference>
<dbReference type="GO" id="GO:0016020">
    <property type="term" value="C:membrane"/>
    <property type="evidence" value="ECO:0007669"/>
    <property type="project" value="UniProtKB-SubCell"/>
</dbReference>
<keyword evidence="7" id="KW-0675">Receptor</keyword>
<dbReference type="InterPro" id="IPR015683">
    <property type="entry name" value="Ionotropic_Glu_rcpt"/>
</dbReference>
<keyword evidence="14" id="KW-1185">Reference proteome</keyword>